<dbReference type="RefSeq" id="XP_013228751.1">
    <property type="nucleotide sequence ID" value="XM_013373297.1"/>
</dbReference>
<keyword evidence="3" id="KW-1185">Reference proteome</keyword>
<dbReference type="Proteomes" id="UP000030747">
    <property type="component" value="Unassembled WGS sequence"/>
</dbReference>
<evidence type="ECO:0000313" key="2">
    <source>
        <dbReference type="EMBL" id="CDJ37913.1"/>
    </source>
</evidence>
<evidence type="ECO:0000256" key="1">
    <source>
        <dbReference type="SAM" id="MobiDB-lite"/>
    </source>
</evidence>
<feature type="compositionally biased region" description="Basic and acidic residues" evidence="1">
    <location>
        <begin position="29"/>
        <end position="44"/>
    </location>
</feature>
<gene>
    <name evidence="2" type="ORF">ETH_00001130</name>
</gene>
<dbReference type="VEuPathDB" id="ToxoDB:ETH_00001130"/>
<reference evidence="2" key="1">
    <citation type="submission" date="2013-10" db="EMBL/GenBank/DDBJ databases">
        <title>Genomic analysis of the causative agents of coccidiosis in chickens.</title>
        <authorList>
            <person name="Reid A.J."/>
            <person name="Blake D."/>
            <person name="Billington K."/>
            <person name="Browne H."/>
            <person name="Dunn M."/>
            <person name="Hung S."/>
            <person name="Kawahara F."/>
            <person name="Miranda-Saavedra D."/>
            <person name="Mourier T."/>
            <person name="Nagra H."/>
            <person name="Otto T.D."/>
            <person name="Rawlings N."/>
            <person name="Sanchez A."/>
            <person name="Sanders M."/>
            <person name="Subramaniam C."/>
            <person name="Tay Y."/>
            <person name="Dear P."/>
            <person name="Doerig C."/>
            <person name="Gruber A."/>
            <person name="Parkinson J."/>
            <person name="Shirley M."/>
            <person name="Wan K.L."/>
            <person name="Berriman M."/>
            <person name="Tomley F."/>
            <person name="Pain A."/>
        </authorList>
    </citation>
    <scope>NUCLEOTIDE SEQUENCE [LARGE SCALE GENOMIC DNA]</scope>
    <source>
        <strain evidence="2">Houghton</strain>
    </source>
</reference>
<evidence type="ECO:0000313" key="3">
    <source>
        <dbReference type="Proteomes" id="UP000030747"/>
    </source>
</evidence>
<dbReference type="AlphaFoldDB" id="U6KR59"/>
<protein>
    <submittedName>
        <fullName evidence="2">Uncharacterized protein</fullName>
    </submittedName>
</protein>
<name>U6KR59_EIMTE</name>
<sequence>MAKKVKKSRKNGVFEGKKAEKSSGISGEQKAERGEKKGEKEAQKETWRGFLSAIKAIMSKACCTMRMACSFLPELRPCIMRELTRRSTRGHCAFRKRFFWYLRAPKGKF</sequence>
<feature type="region of interest" description="Disordered" evidence="1">
    <location>
        <begin position="1"/>
        <end position="44"/>
    </location>
</feature>
<accession>U6KR59</accession>
<organism evidence="2 3">
    <name type="scientific">Eimeria tenella</name>
    <name type="common">Coccidian parasite</name>
    <dbReference type="NCBI Taxonomy" id="5802"/>
    <lineage>
        <taxon>Eukaryota</taxon>
        <taxon>Sar</taxon>
        <taxon>Alveolata</taxon>
        <taxon>Apicomplexa</taxon>
        <taxon>Conoidasida</taxon>
        <taxon>Coccidia</taxon>
        <taxon>Eucoccidiorida</taxon>
        <taxon>Eimeriorina</taxon>
        <taxon>Eimeriidae</taxon>
        <taxon>Eimeria</taxon>
    </lineage>
</organism>
<feature type="compositionally biased region" description="Basic residues" evidence="1">
    <location>
        <begin position="1"/>
        <end position="10"/>
    </location>
</feature>
<dbReference type="EMBL" id="HG673792">
    <property type="protein sequence ID" value="CDJ37913.1"/>
    <property type="molecule type" value="Genomic_DNA"/>
</dbReference>
<proteinExistence type="predicted"/>
<reference evidence="2" key="2">
    <citation type="submission" date="2013-10" db="EMBL/GenBank/DDBJ databases">
        <authorList>
            <person name="Aslett M."/>
        </authorList>
    </citation>
    <scope>NUCLEOTIDE SEQUENCE [LARGE SCALE GENOMIC DNA]</scope>
    <source>
        <strain evidence="2">Houghton</strain>
    </source>
</reference>
<dbReference type="GeneID" id="25249443"/>